<keyword evidence="2" id="KW-1185">Reference proteome</keyword>
<name>A0A4R3YSL5_9GAMM</name>
<evidence type="ECO:0000313" key="1">
    <source>
        <dbReference type="EMBL" id="TCV95481.1"/>
    </source>
</evidence>
<accession>A0A4R3YSL5</accession>
<proteinExistence type="predicted"/>
<protein>
    <submittedName>
        <fullName evidence="1">Uncharacterized protein</fullName>
    </submittedName>
</protein>
<gene>
    <name evidence="1" type="ORF">EDC52_10583</name>
</gene>
<dbReference type="EMBL" id="SMCR01000005">
    <property type="protein sequence ID" value="TCV95481.1"/>
    <property type="molecule type" value="Genomic_DNA"/>
</dbReference>
<sequence>MFREVRNTADHPFFSYQCNMLKPRAMGRKIKSTKIFFRGDAKKILRHVWVDINIDDFTKGLCTGNCLVQAIKNNIISVNNHNGLDSLDFAVSDNMNNILKKPLIGISTKKFQSANTLSAYVMRFSVAGCADVNFFSIKEKRSDGNLDDILSLWLNREHHLLATVIRPNAGDDNYTRVELTLAESVLDKVADKGMIELRAFVVWDKVIPLLKVQIKYNQHFENIFCSNKPFGYRGGLAYRSVIGINQINHRKHSKCQLSLTKYQENHKKIAP</sequence>
<comment type="caution">
    <text evidence="1">The sequence shown here is derived from an EMBL/GenBank/DDBJ whole genome shotgun (WGS) entry which is preliminary data.</text>
</comment>
<evidence type="ECO:0000313" key="2">
    <source>
        <dbReference type="Proteomes" id="UP000295719"/>
    </source>
</evidence>
<dbReference type="AlphaFoldDB" id="A0A4R3YSL5"/>
<reference evidence="1 2" key="1">
    <citation type="submission" date="2019-03" db="EMBL/GenBank/DDBJ databases">
        <title>Genomic Encyclopedia of Type Strains, Phase IV (KMG-IV): sequencing the most valuable type-strain genomes for metagenomic binning, comparative biology and taxonomic classification.</title>
        <authorList>
            <person name="Goeker M."/>
        </authorList>
    </citation>
    <scope>NUCLEOTIDE SEQUENCE [LARGE SCALE GENOMIC DNA]</scope>
    <source>
        <strain evidence="1 2">DSM 19580</strain>
    </source>
</reference>
<organism evidence="1 2">
    <name type="scientific">Biostraticola tofi</name>
    <dbReference type="NCBI Taxonomy" id="466109"/>
    <lineage>
        <taxon>Bacteria</taxon>
        <taxon>Pseudomonadati</taxon>
        <taxon>Pseudomonadota</taxon>
        <taxon>Gammaproteobacteria</taxon>
        <taxon>Enterobacterales</taxon>
        <taxon>Bruguierivoracaceae</taxon>
        <taxon>Biostraticola</taxon>
    </lineage>
</organism>
<dbReference type="Proteomes" id="UP000295719">
    <property type="component" value="Unassembled WGS sequence"/>
</dbReference>